<dbReference type="AlphaFoldDB" id="A0A8J3EPU6"/>
<gene>
    <name evidence="3" type="ORF">GCM10007096_42900</name>
</gene>
<dbReference type="InterPro" id="IPR036779">
    <property type="entry name" value="LysM_dom_sf"/>
</dbReference>
<reference evidence="3" key="2">
    <citation type="submission" date="2020-09" db="EMBL/GenBank/DDBJ databases">
        <authorList>
            <person name="Sun Q."/>
            <person name="Zhou Y."/>
        </authorList>
    </citation>
    <scope>NUCLEOTIDE SEQUENCE</scope>
    <source>
        <strain evidence="3">CGMCC 1.12777</strain>
    </source>
</reference>
<feature type="region of interest" description="Disordered" evidence="1">
    <location>
        <begin position="184"/>
        <end position="210"/>
    </location>
</feature>
<organism evidence="3 4">
    <name type="scientific">Pullulanibacillus pueri</name>
    <dbReference type="NCBI Taxonomy" id="1437324"/>
    <lineage>
        <taxon>Bacteria</taxon>
        <taxon>Bacillati</taxon>
        <taxon>Bacillota</taxon>
        <taxon>Bacilli</taxon>
        <taxon>Bacillales</taxon>
        <taxon>Sporolactobacillaceae</taxon>
        <taxon>Pullulanibacillus</taxon>
    </lineage>
</organism>
<feature type="domain" description="LysM" evidence="2">
    <location>
        <begin position="323"/>
        <end position="366"/>
    </location>
</feature>
<dbReference type="Proteomes" id="UP000656813">
    <property type="component" value="Unassembled WGS sequence"/>
</dbReference>
<dbReference type="InterPro" id="IPR048862">
    <property type="entry name" value="SPOCS_spoVID_N"/>
</dbReference>
<dbReference type="InterPro" id="IPR014256">
    <property type="entry name" value="Spore_VI_D"/>
</dbReference>
<keyword evidence="4" id="KW-1185">Reference proteome</keyword>
<feature type="compositionally biased region" description="Acidic residues" evidence="1">
    <location>
        <begin position="274"/>
        <end position="291"/>
    </location>
</feature>
<dbReference type="Gene3D" id="3.10.350.10">
    <property type="entry name" value="LysM domain"/>
    <property type="match status" value="1"/>
</dbReference>
<evidence type="ECO:0000256" key="1">
    <source>
        <dbReference type="SAM" id="MobiDB-lite"/>
    </source>
</evidence>
<dbReference type="SMART" id="SM00257">
    <property type="entry name" value="LysM"/>
    <property type="match status" value="1"/>
</dbReference>
<reference evidence="3" key="1">
    <citation type="journal article" date="2014" name="Int. J. Syst. Evol. Microbiol.">
        <title>Complete genome sequence of Corynebacterium casei LMG S-19264T (=DSM 44701T), isolated from a smear-ripened cheese.</title>
        <authorList>
            <consortium name="US DOE Joint Genome Institute (JGI-PGF)"/>
            <person name="Walter F."/>
            <person name="Albersmeier A."/>
            <person name="Kalinowski J."/>
            <person name="Ruckert C."/>
        </authorList>
    </citation>
    <scope>NUCLEOTIDE SEQUENCE</scope>
    <source>
        <strain evidence="3">CGMCC 1.12777</strain>
    </source>
</reference>
<dbReference type="SUPFAM" id="SSF54106">
    <property type="entry name" value="LysM domain"/>
    <property type="match status" value="1"/>
</dbReference>
<evidence type="ECO:0000313" key="4">
    <source>
        <dbReference type="Proteomes" id="UP000656813"/>
    </source>
</evidence>
<feature type="region of interest" description="Disordered" evidence="1">
    <location>
        <begin position="255"/>
        <end position="301"/>
    </location>
</feature>
<dbReference type="EMBL" id="BMFV01000067">
    <property type="protein sequence ID" value="GGH89092.1"/>
    <property type="molecule type" value="Genomic_DNA"/>
</dbReference>
<dbReference type="Pfam" id="PF20918">
    <property type="entry name" value="SPOCS_spoVID-N"/>
    <property type="match status" value="1"/>
</dbReference>
<sequence length="371" mass="42778">MSQSSNLQFSINESVWLRDGQEAEDVLSMALEPDITIEENPHYVSIKGALRLSGEYTSVENSGDTALDQSHVDRPDFRVVDELRETDDGTIYIEHRFPVDITIPANRVEDIDDLYVSVESFDYELPEVGCIQLEADVLITGLVDPDVPQAKYSEANQRQIIDESELENENAFDPTEALAFESYREPEEETAQEQSVEPEVELTPREDEEDGFISLPFDEREEEQEFESEASSFDVEVNEIEEEEELVPLYRAHETFEEDSSQDSNEESIREDTESFFDEEEVEDNLEEQEQPDTNVQKKKRNENALYLTKMLTNEEDQFSKVRMCIVQTGDSLEGISERYQVPVTSLLRRNHLDSDQLEEGQILYIPVNKR</sequence>
<name>A0A8J3EPU6_9BACL</name>
<accession>A0A8J3EPU6</accession>
<feature type="compositionally biased region" description="Acidic residues" evidence="1">
    <location>
        <begin position="186"/>
        <end position="210"/>
    </location>
</feature>
<evidence type="ECO:0000313" key="3">
    <source>
        <dbReference type="EMBL" id="GGH89092.1"/>
    </source>
</evidence>
<protein>
    <submittedName>
        <fullName evidence="3">Stage VI sporulation protein D</fullName>
    </submittedName>
</protein>
<dbReference type="RefSeq" id="WP_188499443.1">
    <property type="nucleotide sequence ID" value="NZ_BMFV01000067.1"/>
</dbReference>
<comment type="caution">
    <text evidence="3">The sequence shown here is derived from an EMBL/GenBank/DDBJ whole genome shotgun (WGS) entry which is preliminary data.</text>
</comment>
<dbReference type="Pfam" id="PF01476">
    <property type="entry name" value="LysM"/>
    <property type="match status" value="1"/>
</dbReference>
<dbReference type="NCBIfam" id="TIGR02907">
    <property type="entry name" value="spore_VI_D"/>
    <property type="match status" value="1"/>
</dbReference>
<feature type="compositionally biased region" description="Acidic residues" evidence="1">
    <location>
        <begin position="256"/>
        <end position="266"/>
    </location>
</feature>
<evidence type="ECO:0000259" key="2">
    <source>
        <dbReference type="PROSITE" id="PS51782"/>
    </source>
</evidence>
<proteinExistence type="predicted"/>
<dbReference type="InterPro" id="IPR018392">
    <property type="entry name" value="LysM"/>
</dbReference>
<dbReference type="PROSITE" id="PS51782">
    <property type="entry name" value="LYSM"/>
    <property type="match status" value="1"/>
</dbReference>